<organism evidence="1 2">
    <name type="scientific">Bacillus suaedaesalsae</name>
    <dbReference type="NCBI Taxonomy" id="2810349"/>
    <lineage>
        <taxon>Bacteria</taxon>
        <taxon>Bacillati</taxon>
        <taxon>Bacillota</taxon>
        <taxon>Bacilli</taxon>
        <taxon>Bacillales</taxon>
        <taxon>Bacillaceae</taxon>
        <taxon>Bacillus</taxon>
    </lineage>
</organism>
<dbReference type="EMBL" id="JAFELM010000028">
    <property type="protein sequence ID" value="MBM6617908.1"/>
    <property type="molecule type" value="Genomic_DNA"/>
</dbReference>
<protein>
    <submittedName>
        <fullName evidence="1">Sporulation histidine kinase inhibitor Sda</fullName>
    </submittedName>
</protein>
<keyword evidence="2" id="KW-1185">Reference proteome</keyword>
<dbReference type="GO" id="GO:0004860">
    <property type="term" value="F:protein kinase inhibitor activity"/>
    <property type="evidence" value="ECO:0007669"/>
    <property type="project" value="UniProtKB-KW"/>
</dbReference>
<dbReference type="SUPFAM" id="SSF100985">
    <property type="entry name" value="Sporulation inhibitor Sda"/>
    <property type="match status" value="1"/>
</dbReference>
<dbReference type="RefSeq" id="WP_204203264.1">
    <property type="nucleotide sequence ID" value="NZ_JAFELM010000028.1"/>
</dbReference>
<evidence type="ECO:0000313" key="2">
    <source>
        <dbReference type="Proteomes" id="UP001518925"/>
    </source>
</evidence>
<evidence type="ECO:0000313" key="1">
    <source>
        <dbReference type="EMBL" id="MBM6617908.1"/>
    </source>
</evidence>
<reference evidence="1 2" key="1">
    <citation type="submission" date="2021-02" db="EMBL/GenBank/DDBJ databases">
        <title>Bacillus sp. RD4P76, an endophyte from a halophyte.</title>
        <authorList>
            <person name="Sun J.-Q."/>
        </authorList>
    </citation>
    <scope>NUCLEOTIDE SEQUENCE [LARGE SCALE GENOMIC DNA]</scope>
    <source>
        <strain evidence="1 2">RD4P76</strain>
    </source>
</reference>
<name>A0ABS2DKB8_9BACI</name>
<gene>
    <name evidence="1" type="primary">sda</name>
    <name evidence="1" type="ORF">JR050_09530</name>
</gene>
<keyword evidence="1" id="KW-0649">Protein kinase inhibitor</keyword>
<sequence>MKFTLLSDELLIESYIKSLSPKFDQQFREQLLNAIIERNLQEFLNVKAYLG</sequence>
<dbReference type="Gene3D" id="1.10.287.1100">
    <property type="entry name" value="Sporulation inhibitor A"/>
    <property type="match status" value="1"/>
</dbReference>
<dbReference type="Proteomes" id="UP001518925">
    <property type="component" value="Unassembled WGS sequence"/>
</dbReference>
<accession>A0ABS2DKB8</accession>
<proteinExistence type="predicted"/>
<comment type="caution">
    <text evidence="1">The sequence shown here is derived from an EMBL/GenBank/DDBJ whole genome shotgun (WGS) entry which is preliminary data.</text>
</comment>
<dbReference type="InterPro" id="IPR036916">
    <property type="entry name" value="Sda_sf"/>
</dbReference>